<feature type="domain" description="Phosphoribosyltransferase" evidence="1">
    <location>
        <begin position="22"/>
        <end position="135"/>
    </location>
</feature>
<dbReference type="Gene3D" id="3.40.50.2020">
    <property type="match status" value="1"/>
</dbReference>
<dbReference type="SUPFAM" id="SSF53271">
    <property type="entry name" value="PRTase-like"/>
    <property type="match status" value="1"/>
</dbReference>
<keyword evidence="2" id="KW-0328">Glycosyltransferase</keyword>
<keyword evidence="2" id="KW-0808">Transferase</keyword>
<dbReference type="Pfam" id="PF00156">
    <property type="entry name" value="Pribosyltran"/>
    <property type="match status" value="1"/>
</dbReference>
<reference evidence="2" key="1">
    <citation type="submission" date="2022-03" db="EMBL/GenBank/DDBJ databases">
        <title>Genomic Encyclopedia of Type Strains, Phase III (KMG-III): the genomes of soil and plant-associated and newly described type strains.</title>
        <authorList>
            <person name="Whitman W."/>
        </authorList>
    </citation>
    <scope>NUCLEOTIDE SEQUENCE</scope>
    <source>
        <strain evidence="2">ANL 6-2</strain>
    </source>
</reference>
<dbReference type="Proteomes" id="UP001205843">
    <property type="component" value="Unassembled WGS sequence"/>
</dbReference>
<keyword evidence="3" id="KW-1185">Reference proteome</keyword>
<accession>A0AAE3G4B0</accession>
<sequence>MSHAPPIAPLLDHLTTSLRTLLSERGETSPLMVGIHTGGAWIAADLHRRLELTEPLGTLDIAFYRDDFSSRRLNPQVKPSYLPVPVEDRCVILVDDVIFSGRTIRAAMNEIFDYGRPASIVLATLIDRGGRELPIAPDAVGERLALPPGRQIKLRGPDPLELVVEEQT</sequence>
<dbReference type="EMBL" id="JALJXV010000005">
    <property type="protein sequence ID" value="MCP1675137.1"/>
    <property type="molecule type" value="Genomic_DNA"/>
</dbReference>
<dbReference type="PANTHER" id="PTHR11608:SF0">
    <property type="entry name" value="BIFUNCTIONAL PROTEIN PYRR"/>
    <property type="match status" value="1"/>
</dbReference>
<name>A0AAE3G4B0_9GAMM</name>
<dbReference type="GO" id="GO:0004845">
    <property type="term" value="F:uracil phosphoribosyltransferase activity"/>
    <property type="evidence" value="ECO:0007669"/>
    <property type="project" value="UniProtKB-EC"/>
</dbReference>
<dbReference type="AlphaFoldDB" id="A0AAE3G4B0"/>
<evidence type="ECO:0000259" key="1">
    <source>
        <dbReference type="Pfam" id="PF00156"/>
    </source>
</evidence>
<protein>
    <submittedName>
        <fullName evidence="2">Pyrimidine operon attenuation protein/uracil phosphoribosyltransferase</fullName>
        <ecNumber evidence="2">2.4.2.9</ecNumber>
    </submittedName>
</protein>
<dbReference type="EC" id="2.4.2.9" evidence="2"/>
<proteinExistence type="predicted"/>
<dbReference type="RefSeq" id="WP_253478124.1">
    <property type="nucleotide sequence ID" value="NZ_JALJXV010000005.1"/>
</dbReference>
<dbReference type="NCBIfam" id="NF003545">
    <property type="entry name" value="PRK05205.1-1"/>
    <property type="match status" value="1"/>
</dbReference>
<evidence type="ECO:0000313" key="3">
    <source>
        <dbReference type="Proteomes" id="UP001205843"/>
    </source>
</evidence>
<organism evidence="2 3">
    <name type="scientific">Natronocella acetinitrilica</name>
    <dbReference type="NCBI Taxonomy" id="414046"/>
    <lineage>
        <taxon>Bacteria</taxon>
        <taxon>Pseudomonadati</taxon>
        <taxon>Pseudomonadota</taxon>
        <taxon>Gammaproteobacteria</taxon>
        <taxon>Chromatiales</taxon>
        <taxon>Ectothiorhodospiraceae</taxon>
        <taxon>Natronocella</taxon>
    </lineage>
</organism>
<comment type="caution">
    <text evidence="2">The sequence shown here is derived from an EMBL/GenBank/DDBJ whole genome shotgun (WGS) entry which is preliminary data.</text>
</comment>
<evidence type="ECO:0000313" key="2">
    <source>
        <dbReference type="EMBL" id="MCP1675137.1"/>
    </source>
</evidence>
<dbReference type="InterPro" id="IPR000836">
    <property type="entry name" value="PRTase_dom"/>
</dbReference>
<dbReference type="InterPro" id="IPR029057">
    <property type="entry name" value="PRTase-like"/>
</dbReference>
<dbReference type="InterPro" id="IPR050137">
    <property type="entry name" value="PyrR_bifunctional"/>
</dbReference>
<dbReference type="CDD" id="cd06223">
    <property type="entry name" value="PRTases_typeI"/>
    <property type="match status" value="1"/>
</dbReference>
<gene>
    <name evidence="2" type="ORF">J2T57_002285</name>
</gene>
<dbReference type="PANTHER" id="PTHR11608">
    <property type="entry name" value="BIFUNCTIONAL PROTEIN PYRR"/>
    <property type="match status" value="1"/>
</dbReference>